<sequence length="100" mass="11547">MATPTPTAVDNVPPSAESADTFQSAEQHELEPTVAYEATPIQMRQLFPNPHLPILPLYLRHFVDSTTSPSPSMMSRRKMRMKGSMVWMTIQWRMRLKRVY</sequence>
<organism evidence="2 3">
    <name type="scientific">Nitzschia inconspicua</name>
    <dbReference type="NCBI Taxonomy" id="303405"/>
    <lineage>
        <taxon>Eukaryota</taxon>
        <taxon>Sar</taxon>
        <taxon>Stramenopiles</taxon>
        <taxon>Ochrophyta</taxon>
        <taxon>Bacillariophyta</taxon>
        <taxon>Bacillariophyceae</taxon>
        <taxon>Bacillariophycidae</taxon>
        <taxon>Bacillariales</taxon>
        <taxon>Bacillariaceae</taxon>
        <taxon>Nitzschia</taxon>
    </lineage>
</organism>
<protein>
    <submittedName>
        <fullName evidence="2">Uncharacterized protein</fullName>
    </submittedName>
</protein>
<name>A0A9K3KQY8_9STRA</name>
<dbReference type="EMBL" id="JAGRRH010000020">
    <property type="protein sequence ID" value="KAG7348338.1"/>
    <property type="molecule type" value="Genomic_DNA"/>
</dbReference>
<gene>
    <name evidence="2" type="ORF">IV203_017043</name>
</gene>
<evidence type="ECO:0000313" key="2">
    <source>
        <dbReference type="EMBL" id="KAG7348338.1"/>
    </source>
</evidence>
<evidence type="ECO:0000313" key="3">
    <source>
        <dbReference type="Proteomes" id="UP000693970"/>
    </source>
</evidence>
<proteinExistence type="predicted"/>
<reference evidence="2" key="2">
    <citation type="submission" date="2021-04" db="EMBL/GenBank/DDBJ databases">
        <authorList>
            <person name="Podell S."/>
        </authorList>
    </citation>
    <scope>NUCLEOTIDE SEQUENCE</scope>
    <source>
        <strain evidence="2">Hildebrandi</strain>
    </source>
</reference>
<reference evidence="2" key="1">
    <citation type="journal article" date="2021" name="Sci. Rep.">
        <title>Diploid genomic architecture of Nitzschia inconspicua, an elite biomass production diatom.</title>
        <authorList>
            <person name="Oliver A."/>
            <person name="Podell S."/>
            <person name="Pinowska A."/>
            <person name="Traller J.C."/>
            <person name="Smith S.R."/>
            <person name="McClure R."/>
            <person name="Beliaev A."/>
            <person name="Bohutskyi P."/>
            <person name="Hill E.A."/>
            <person name="Rabines A."/>
            <person name="Zheng H."/>
            <person name="Allen L.Z."/>
            <person name="Kuo A."/>
            <person name="Grigoriev I.V."/>
            <person name="Allen A.E."/>
            <person name="Hazlebeck D."/>
            <person name="Allen E.E."/>
        </authorList>
    </citation>
    <scope>NUCLEOTIDE SEQUENCE</scope>
    <source>
        <strain evidence="2">Hildebrandi</strain>
    </source>
</reference>
<evidence type="ECO:0000256" key="1">
    <source>
        <dbReference type="SAM" id="MobiDB-lite"/>
    </source>
</evidence>
<keyword evidence="3" id="KW-1185">Reference proteome</keyword>
<accession>A0A9K3KQY8</accession>
<dbReference type="AlphaFoldDB" id="A0A9K3KQY8"/>
<comment type="caution">
    <text evidence="2">The sequence shown here is derived from an EMBL/GenBank/DDBJ whole genome shotgun (WGS) entry which is preliminary data.</text>
</comment>
<dbReference type="Proteomes" id="UP000693970">
    <property type="component" value="Unassembled WGS sequence"/>
</dbReference>
<feature type="region of interest" description="Disordered" evidence="1">
    <location>
        <begin position="1"/>
        <end position="27"/>
    </location>
</feature>